<dbReference type="InterPro" id="IPR050191">
    <property type="entry name" value="ATP-dep_DNA_ligase"/>
</dbReference>
<dbReference type="EC" id="6.5.1.1" evidence="2"/>
<dbReference type="PATRIC" id="fig|2064.6.peg.816"/>
<dbReference type="PROSITE" id="PS50160">
    <property type="entry name" value="DNA_LIGASE_A3"/>
    <property type="match status" value="1"/>
</dbReference>
<dbReference type="Gene3D" id="3.30.1490.70">
    <property type="match status" value="1"/>
</dbReference>
<comment type="caution">
    <text evidence="6">The sequence shown here is derived from an EMBL/GenBank/DDBJ whole genome shotgun (WGS) entry which is preliminary data.</text>
</comment>
<evidence type="ECO:0000313" key="7">
    <source>
        <dbReference type="Proteomes" id="UP000032066"/>
    </source>
</evidence>
<dbReference type="InterPro" id="IPR016059">
    <property type="entry name" value="DNA_ligase_ATP-dep_CS"/>
</dbReference>
<dbReference type="GO" id="GO:0003910">
    <property type="term" value="F:DNA ligase (ATP) activity"/>
    <property type="evidence" value="ECO:0007669"/>
    <property type="project" value="UniProtKB-EC"/>
</dbReference>
<protein>
    <recommendedName>
        <fullName evidence="2">DNA ligase (ATP)</fullName>
        <ecNumber evidence="2">6.5.1.1</ecNumber>
    </recommendedName>
</protein>
<dbReference type="STRING" id="2064.TR51_03640"/>
<dbReference type="InterPro" id="IPR014146">
    <property type="entry name" value="LigD_ligase_dom"/>
</dbReference>
<comment type="catalytic activity">
    <reaction evidence="4">
        <text>ATP + (deoxyribonucleotide)n-3'-hydroxyl + 5'-phospho-(deoxyribonucleotide)m = (deoxyribonucleotide)n+m + AMP + diphosphate.</text>
        <dbReference type="EC" id="6.5.1.1"/>
    </reaction>
</comment>
<accession>A0A0D0NEF4</accession>
<proteinExistence type="inferred from homology"/>
<dbReference type="CDD" id="cd07971">
    <property type="entry name" value="OBF_DNA_ligase_LigD"/>
    <property type="match status" value="1"/>
</dbReference>
<dbReference type="GO" id="GO:0006310">
    <property type="term" value="P:DNA recombination"/>
    <property type="evidence" value="ECO:0007669"/>
    <property type="project" value="InterPro"/>
</dbReference>
<dbReference type="PROSITE" id="PS00697">
    <property type="entry name" value="DNA_LIGASE_A1"/>
    <property type="match status" value="1"/>
</dbReference>
<comment type="similarity">
    <text evidence="1">Belongs to the ATP-dependent DNA ligase family.</text>
</comment>
<dbReference type="Proteomes" id="UP000032066">
    <property type="component" value="Unassembled WGS sequence"/>
</dbReference>
<dbReference type="EMBL" id="JXZB01000001">
    <property type="protein sequence ID" value="KIQ66630.1"/>
    <property type="molecule type" value="Genomic_DNA"/>
</dbReference>
<dbReference type="PANTHER" id="PTHR45674:SF4">
    <property type="entry name" value="DNA LIGASE 1"/>
    <property type="match status" value="1"/>
</dbReference>
<dbReference type="NCBIfam" id="TIGR02779">
    <property type="entry name" value="NHEJ_ligase_lig"/>
    <property type="match status" value="1"/>
</dbReference>
<dbReference type="CDD" id="cd07906">
    <property type="entry name" value="Adenylation_DNA_ligase_LigD_LigC"/>
    <property type="match status" value="1"/>
</dbReference>
<dbReference type="Pfam" id="PF04679">
    <property type="entry name" value="DNA_ligase_A_C"/>
    <property type="match status" value="1"/>
</dbReference>
<keyword evidence="3 6" id="KW-0436">Ligase</keyword>
<dbReference type="AlphaFoldDB" id="A0A0D0NEF4"/>
<evidence type="ECO:0000256" key="1">
    <source>
        <dbReference type="ARBA" id="ARBA00007572"/>
    </source>
</evidence>
<keyword evidence="7" id="KW-1185">Reference proteome</keyword>
<dbReference type="PANTHER" id="PTHR45674">
    <property type="entry name" value="DNA LIGASE 1/3 FAMILY MEMBER"/>
    <property type="match status" value="1"/>
</dbReference>
<dbReference type="InterPro" id="IPR012340">
    <property type="entry name" value="NA-bd_OB-fold"/>
</dbReference>
<dbReference type="Pfam" id="PF01068">
    <property type="entry name" value="DNA_ligase_A_M"/>
    <property type="match status" value="1"/>
</dbReference>
<dbReference type="Gene3D" id="2.40.50.140">
    <property type="entry name" value="Nucleic acid-binding proteins"/>
    <property type="match status" value="1"/>
</dbReference>
<sequence length="316" mass="34603">MSGGGVMLAVSSSRRVFDEGWVLERKWDGIRALAVRDGDRVTLRSRTGQQLESAYPELVAALAAQPVPRFAVDGEIVAFEGGRTSFARLQQRMGLHDPVRALASGVAVDYVLFDLLALQGHDTTGLPLLDRKQLLAEAVEFDAPLRLSEFTVAEPGVPVPLAEACAHGWEGLIAKRAAGRYLAARSGDWLKLKCERGQEFVVGGWTDPAGSREAFGALLIGYHEHGRLRYAGKVGTGFDTRTLHALHRAMLQLASPVSPFDPAEDVPQRTSHWVRPELVVQVGFTEWTRDGRLRAPRYQGVRTDRPAAEVVREPPA</sequence>
<evidence type="ECO:0000256" key="4">
    <source>
        <dbReference type="ARBA" id="ARBA00034003"/>
    </source>
</evidence>
<dbReference type="SUPFAM" id="SSF56091">
    <property type="entry name" value="DNA ligase/mRNA capping enzyme, catalytic domain"/>
    <property type="match status" value="1"/>
</dbReference>
<evidence type="ECO:0000313" key="6">
    <source>
        <dbReference type="EMBL" id="KIQ66630.1"/>
    </source>
</evidence>
<dbReference type="GO" id="GO:0005524">
    <property type="term" value="F:ATP binding"/>
    <property type="evidence" value="ECO:0007669"/>
    <property type="project" value="InterPro"/>
</dbReference>
<dbReference type="SUPFAM" id="SSF50249">
    <property type="entry name" value="Nucleic acid-binding proteins"/>
    <property type="match status" value="1"/>
</dbReference>
<evidence type="ECO:0000256" key="2">
    <source>
        <dbReference type="ARBA" id="ARBA00012727"/>
    </source>
</evidence>
<evidence type="ECO:0000256" key="3">
    <source>
        <dbReference type="ARBA" id="ARBA00022598"/>
    </source>
</evidence>
<gene>
    <name evidence="6" type="ORF">TR51_03640</name>
</gene>
<dbReference type="Gene3D" id="3.30.470.30">
    <property type="entry name" value="DNA ligase/mRNA capping enzyme"/>
    <property type="match status" value="1"/>
</dbReference>
<organism evidence="6 7">
    <name type="scientific">Kitasatospora griseola</name>
    <name type="common">Streptomyces griseolosporeus</name>
    <dbReference type="NCBI Taxonomy" id="2064"/>
    <lineage>
        <taxon>Bacteria</taxon>
        <taxon>Bacillati</taxon>
        <taxon>Actinomycetota</taxon>
        <taxon>Actinomycetes</taxon>
        <taxon>Kitasatosporales</taxon>
        <taxon>Streptomycetaceae</taxon>
        <taxon>Kitasatospora</taxon>
    </lineage>
</organism>
<reference evidence="6 7" key="1">
    <citation type="submission" date="2015-02" db="EMBL/GenBank/DDBJ databases">
        <title>Draft genome sequence of Kitasatospora griseola MF730-N6, a bafilomycin, terpentecin and satosporin producer.</title>
        <authorList>
            <person name="Arens J.C."/>
            <person name="Haltli B."/>
            <person name="Kerr R.G."/>
        </authorList>
    </citation>
    <scope>NUCLEOTIDE SEQUENCE [LARGE SCALE GENOMIC DNA]</scope>
    <source>
        <strain evidence="6 7">MF730-N6</strain>
    </source>
</reference>
<dbReference type="InterPro" id="IPR012310">
    <property type="entry name" value="DNA_ligase_ATP-dep_cent"/>
</dbReference>
<evidence type="ECO:0000259" key="5">
    <source>
        <dbReference type="PROSITE" id="PS50160"/>
    </source>
</evidence>
<name>A0A0D0NEF4_KITGR</name>
<feature type="domain" description="ATP-dependent DNA ligase family profile" evidence="5">
    <location>
        <begin position="101"/>
        <end position="235"/>
    </location>
</feature>
<dbReference type="GO" id="GO:0006281">
    <property type="term" value="P:DNA repair"/>
    <property type="evidence" value="ECO:0007669"/>
    <property type="project" value="InterPro"/>
</dbReference>
<dbReference type="InterPro" id="IPR012309">
    <property type="entry name" value="DNA_ligase_ATP-dep_C"/>
</dbReference>